<feature type="compositionally biased region" description="Low complexity" evidence="1">
    <location>
        <begin position="1"/>
        <end position="21"/>
    </location>
</feature>
<evidence type="ECO:0000256" key="2">
    <source>
        <dbReference type="SAM" id="Phobius"/>
    </source>
</evidence>
<comment type="caution">
    <text evidence="3">The sequence shown here is derived from an EMBL/GenBank/DDBJ whole genome shotgun (WGS) entry which is preliminary data.</text>
</comment>
<dbReference type="EMBL" id="BAAARJ010000004">
    <property type="protein sequence ID" value="GAA2603231.1"/>
    <property type="molecule type" value="Genomic_DNA"/>
</dbReference>
<reference evidence="3 4" key="1">
    <citation type="journal article" date="2019" name="Int. J. Syst. Evol. Microbiol.">
        <title>The Global Catalogue of Microorganisms (GCM) 10K type strain sequencing project: providing services to taxonomists for standard genome sequencing and annotation.</title>
        <authorList>
            <consortium name="The Broad Institute Genomics Platform"/>
            <consortium name="The Broad Institute Genome Sequencing Center for Infectious Disease"/>
            <person name="Wu L."/>
            <person name="Ma J."/>
        </authorList>
    </citation>
    <scope>NUCLEOTIDE SEQUENCE [LARGE SCALE GENOMIC DNA]</scope>
    <source>
        <strain evidence="3 4">JCM 16373</strain>
    </source>
</reference>
<feature type="transmembrane region" description="Helical" evidence="2">
    <location>
        <begin position="217"/>
        <end position="238"/>
    </location>
</feature>
<organism evidence="3 4">
    <name type="scientific">Streptomyces axinellae</name>
    <dbReference type="NCBI Taxonomy" id="552788"/>
    <lineage>
        <taxon>Bacteria</taxon>
        <taxon>Bacillati</taxon>
        <taxon>Actinomycetota</taxon>
        <taxon>Actinomycetes</taxon>
        <taxon>Kitasatosporales</taxon>
        <taxon>Streptomycetaceae</taxon>
        <taxon>Streptomyces</taxon>
    </lineage>
</organism>
<accession>A0ABN3PUV0</accession>
<feature type="transmembrane region" description="Helical" evidence="2">
    <location>
        <begin position="64"/>
        <end position="89"/>
    </location>
</feature>
<evidence type="ECO:0000313" key="4">
    <source>
        <dbReference type="Proteomes" id="UP001501447"/>
    </source>
</evidence>
<feature type="transmembrane region" description="Helical" evidence="2">
    <location>
        <begin position="131"/>
        <end position="149"/>
    </location>
</feature>
<keyword evidence="4" id="KW-1185">Reference proteome</keyword>
<evidence type="ECO:0000313" key="3">
    <source>
        <dbReference type="EMBL" id="GAA2603231.1"/>
    </source>
</evidence>
<feature type="region of interest" description="Disordered" evidence="1">
    <location>
        <begin position="244"/>
        <end position="271"/>
    </location>
</feature>
<evidence type="ECO:0008006" key="5">
    <source>
        <dbReference type="Google" id="ProtNLM"/>
    </source>
</evidence>
<feature type="compositionally biased region" description="Basic and acidic residues" evidence="1">
    <location>
        <begin position="244"/>
        <end position="265"/>
    </location>
</feature>
<proteinExistence type="predicted"/>
<protein>
    <recommendedName>
        <fullName evidence="5">Integral membrane protein</fullName>
    </recommendedName>
</protein>
<keyword evidence="2" id="KW-0812">Transmembrane</keyword>
<feature type="region of interest" description="Disordered" evidence="1">
    <location>
        <begin position="1"/>
        <end position="44"/>
    </location>
</feature>
<gene>
    <name evidence="3" type="ORF">GCM10009863_15970</name>
</gene>
<name>A0ABN3PUV0_9ACTN</name>
<evidence type="ECO:0000256" key="1">
    <source>
        <dbReference type="SAM" id="MobiDB-lite"/>
    </source>
</evidence>
<keyword evidence="2" id="KW-0472">Membrane</keyword>
<sequence>MRDEAAGAAPGRGWWGSSDTTPPGPGPGPDADRAPTPAGSLAPDTARFAPAARPYRIPGENRRALTVIVTLIIICEAAFWVLLAIGLALRYLARMPRAGAAVLLCEPLLEVVLFVVTAIDLRNGAEPDWKHGLAAVYVGFTAAYGHYMVKWADGHAAHRLGGGPRPAGPPRYGAARAWHEWKMAARMLGGGAIAAVLLQLAAWYVGDPDQSAPLHEWQTRVGAVCVIFIAIALSYTIWPKRAKGAADEHDPGARSLSEPHTERPSSTKSLR</sequence>
<feature type="transmembrane region" description="Helical" evidence="2">
    <location>
        <begin position="184"/>
        <end position="205"/>
    </location>
</feature>
<dbReference type="Proteomes" id="UP001501447">
    <property type="component" value="Unassembled WGS sequence"/>
</dbReference>
<keyword evidence="2" id="KW-1133">Transmembrane helix</keyword>
<feature type="transmembrane region" description="Helical" evidence="2">
    <location>
        <begin position="101"/>
        <end position="119"/>
    </location>
</feature>